<feature type="chain" id="PRO_5002635653" evidence="1">
    <location>
        <begin position="24"/>
        <end position="148"/>
    </location>
</feature>
<dbReference type="STRING" id="62928.azo2813"/>
<dbReference type="EMBL" id="AM406670">
    <property type="protein sequence ID" value="CAL95429.1"/>
    <property type="molecule type" value="Genomic_DNA"/>
</dbReference>
<evidence type="ECO:0000256" key="1">
    <source>
        <dbReference type="SAM" id="SignalP"/>
    </source>
</evidence>
<sequence length="148" mass="15701">MLTSSLRLALSIALAGACGAAHAIEYRSVAEPAILYDTPSDKGHKLYVIGAGTPVEVVVSLDKWVKVRDPGGALTWIERRALAERRTVIVTAARAAVRQQPAGDAPVVFEAAKDVVLEHAAAPADGWVRVRHPDGASGFVRVTEVWGL</sequence>
<accession>A1K9C4</accession>
<dbReference type="Proteomes" id="UP000002588">
    <property type="component" value="Chromosome"/>
</dbReference>
<dbReference type="KEGG" id="aoa:dqs_2952"/>
<feature type="signal peptide" evidence="1">
    <location>
        <begin position="1"/>
        <end position="23"/>
    </location>
</feature>
<dbReference type="KEGG" id="azo:azo2813"/>
<dbReference type="Pfam" id="PF06347">
    <property type="entry name" value="SH3_4"/>
    <property type="match status" value="2"/>
</dbReference>
<dbReference type="eggNOG" id="COG3807">
    <property type="taxonomic scope" value="Bacteria"/>
</dbReference>
<dbReference type="OrthoDB" id="5297720at2"/>
<reference evidence="2 3" key="1">
    <citation type="journal article" date="2006" name="Nat. Biotechnol.">
        <title>Complete genome of the mutualistic, N2-fixing grass endophyte Azoarcus sp. strain BH72.</title>
        <authorList>
            <person name="Krause A."/>
            <person name="Ramakumar A."/>
            <person name="Bartels D."/>
            <person name="Battistoni F."/>
            <person name="Bekel T."/>
            <person name="Boch J."/>
            <person name="Boehm M."/>
            <person name="Friedrich F."/>
            <person name="Hurek T."/>
            <person name="Krause L."/>
            <person name="Linke B."/>
            <person name="McHardy A.C."/>
            <person name="Sarkar A."/>
            <person name="Schneiker S."/>
            <person name="Syed A.A."/>
            <person name="Thauer R."/>
            <person name="Vorhoelter F.-J."/>
            <person name="Weidner S."/>
            <person name="Puehler A."/>
            <person name="Reinhold-Hurek B."/>
            <person name="Kaiser O."/>
            <person name="Goesmann A."/>
        </authorList>
    </citation>
    <scope>NUCLEOTIDE SEQUENCE [LARGE SCALE GENOMIC DNA]</scope>
    <source>
        <strain evidence="2 3">BH72</strain>
    </source>
</reference>
<name>A1K9C4_AZOSB</name>
<dbReference type="InterPro" id="IPR010466">
    <property type="entry name" value="DUF1058"/>
</dbReference>
<dbReference type="RefSeq" id="WP_011766539.1">
    <property type="nucleotide sequence ID" value="NC_008702.1"/>
</dbReference>
<keyword evidence="1" id="KW-0732">Signal</keyword>
<dbReference type="HOGENOM" id="CLU_086360_3_0_4"/>
<dbReference type="AlphaFoldDB" id="A1K9C4"/>
<evidence type="ECO:0000313" key="2">
    <source>
        <dbReference type="EMBL" id="CAL95429.1"/>
    </source>
</evidence>
<keyword evidence="3" id="KW-1185">Reference proteome</keyword>
<gene>
    <name evidence="2" type="ordered locus">azo2813</name>
</gene>
<protein>
    <submittedName>
        <fullName evidence="2">Conserved hypothetical secreted protein</fullName>
    </submittedName>
</protein>
<dbReference type="PROSITE" id="PS51257">
    <property type="entry name" value="PROKAR_LIPOPROTEIN"/>
    <property type="match status" value="1"/>
</dbReference>
<proteinExistence type="predicted"/>
<dbReference type="Gene3D" id="2.30.30.40">
    <property type="entry name" value="SH3 Domains"/>
    <property type="match status" value="1"/>
</dbReference>
<organism evidence="2 3">
    <name type="scientific">Azoarcus sp. (strain BH72)</name>
    <dbReference type="NCBI Taxonomy" id="418699"/>
    <lineage>
        <taxon>Bacteria</taxon>
        <taxon>Pseudomonadati</taxon>
        <taxon>Pseudomonadota</taxon>
        <taxon>Betaproteobacteria</taxon>
        <taxon>Rhodocyclales</taxon>
        <taxon>Zoogloeaceae</taxon>
        <taxon>Azoarcus</taxon>
    </lineage>
</organism>
<evidence type="ECO:0000313" key="3">
    <source>
        <dbReference type="Proteomes" id="UP000002588"/>
    </source>
</evidence>